<comment type="subcellular location">
    <subcellularLocation>
        <location evidence="1">Cell membrane</location>
        <topology evidence="1">Multi-pass membrane protein</topology>
    </subcellularLocation>
</comment>
<dbReference type="InterPro" id="IPR051447">
    <property type="entry name" value="Lipoprotein-release_system"/>
</dbReference>
<feature type="transmembrane region" description="Helical" evidence="6">
    <location>
        <begin position="251"/>
        <end position="268"/>
    </location>
</feature>
<evidence type="ECO:0000256" key="3">
    <source>
        <dbReference type="ARBA" id="ARBA00022692"/>
    </source>
</evidence>
<dbReference type="GO" id="GO:0098797">
    <property type="term" value="C:plasma membrane protein complex"/>
    <property type="evidence" value="ECO:0007669"/>
    <property type="project" value="TreeGrafter"/>
</dbReference>
<evidence type="ECO:0000256" key="5">
    <source>
        <dbReference type="ARBA" id="ARBA00023136"/>
    </source>
</evidence>
<proteinExistence type="predicted"/>
<evidence type="ECO:0000256" key="4">
    <source>
        <dbReference type="ARBA" id="ARBA00022989"/>
    </source>
</evidence>
<evidence type="ECO:0000256" key="6">
    <source>
        <dbReference type="SAM" id="Phobius"/>
    </source>
</evidence>
<feature type="transmembrane region" description="Helical" evidence="6">
    <location>
        <begin position="342"/>
        <end position="375"/>
    </location>
</feature>
<gene>
    <name evidence="8" type="ORF">SDC9_111480</name>
</gene>
<dbReference type="InterPro" id="IPR003838">
    <property type="entry name" value="ABC3_permease_C"/>
</dbReference>
<feature type="transmembrane region" description="Helical" evidence="6">
    <location>
        <begin position="299"/>
        <end position="322"/>
    </location>
</feature>
<name>A0A645BMT8_9ZZZZ</name>
<evidence type="ECO:0000256" key="1">
    <source>
        <dbReference type="ARBA" id="ARBA00004651"/>
    </source>
</evidence>
<accession>A0A645BMT8</accession>
<evidence type="ECO:0000259" key="7">
    <source>
        <dbReference type="Pfam" id="PF02687"/>
    </source>
</evidence>
<feature type="domain" description="ABC3 transporter permease C-terminal" evidence="7">
    <location>
        <begin position="255"/>
        <end position="383"/>
    </location>
</feature>
<dbReference type="GO" id="GO:0044874">
    <property type="term" value="P:lipoprotein localization to outer membrane"/>
    <property type="evidence" value="ECO:0007669"/>
    <property type="project" value="TreeGrafter"/>
</dbReference>
<dbReference type="PANTHER" id="PTHR30489:SF0">
    <property type="entry name" value="LIPOPROTEIN-RELEASING SYSTEM TRANSMEMBRANE PROTEIN LOLE"/>
    <property type="match status" value="1"/>
</dbReference>
<keyword evidence="2" id="KW-1003">Cell membrane</keyword>
<keyword evidence="3 6" id="KW-0812">Transmembrane</keyword>
<evidence type="ECO:0000256" key="2">
    <source>
        <dbReference type="ARBA" id="ARBA00022475"/>
    </source>
</evidence>
<keyword evidence="4 6" id="KW-1133">Transmembrane helix</keyword>
<reference evidence="8" key="1">
    <citation type="submission" date="2019-08" db="EMBL/GenBank/DDBJ databases">
        <authorList>
            <person name="Kucharzyk K."/>
            <person name="Murdoch R.W."/>
            <person name="Higgins S."/>
            <person name="Loffler F."/>
        </authorList>
    </citation>
    <scope>NUCLEOTIDE SEQUENCE</scope>
</reference>
<evidence type="ECO:0000313" key="8">
    <source>
        <dbReference type="EMBL" id="MPM64593.1"/>
    </source>
</evidence>
<organism evidence="8">
    <name type="scientific">bioreactor metagenome</name>
    <dbReference type="NCBI Taxonomy" id="1076179"/>
    <lineage>
        <taxon>unclassified sequences</taxon>
        <taxon>metagenomes</taxon>
        <taxon>ecological metagenomes</taxon>
    </lineage>
</organism>
<comment type="caution">
    <text evidence="8">The sequence shown here is derived from an EMBL/GenBank/DDBJ whole genome shotgun (WGS) entry which is preliminary data.</text>
</comment>
<keyword evidence="5 6" id="KW-0472">Membrane</keyword>
<protein>
    <recommendedName>
        <fullName evidence="7">ABC3 transporter permease C-terminal domain-containing protein</fullName>
    </recommendedName>
</protein>
<dbReference type="AlphaFoldDB" id="A0A645BMT8"/>
<dbReference type="PANTHER" id="PTHR30489">
    <property type="entry name" value="LIPOPROTEIN-RELEASING SYSTEM TRANSMEMBRANE PROTEIN LOLE"/>
    <property type="match status" value="1"/>
</dbReference>
<dbReference type="EMBL" id="VSSQ01020039">
    <property type="protein sequence ID" value="MPM64593.1"/>
    <property type="molecule type" value="Genomic_DNA"/>
</dbReference>
<dbReference type="Pfam" id="PF02687">
    <property type="entry name" value="FtsX"/>
    <property type="match status" value="1"/>
</dbReference>
<sequence length="390" mass="43504">MKQPLFALLVKRKLGFGANRAAKRRILFNLLLITLVVSALVFAQMFVVSMSRGIADKYALLGNGHLQVHTTEPVDLSRYRAVIDVQKVGQSYALIYSPSANRMVRLKGVQDSYFSELRKEQLTMGEPYVQSESNLPQILLSTTLAKTLDVQIGDRVALMLVSQSSIRPQLCIVQNLYDSGYQELDANLVFSNYELMARLFQGKEETYYELLVEGDALEQTKRELKADGYAVTSWDEENYAVATNLNTSRQAVLGVMVAVAILCGYFISELSRELVEDDKYKIAMLTLLGATKRIIRRSYFSTVMVVTLVSVLLGTLLGMAFALNLSPLLSSIAARSIPSLAYYLLDFSIVIPWLDILIITLVLVGVSVISVLFSLRRVARIEPISCAHFD</sequence>